<dbReference type="GO" id="GO:0009103">
    <property type="term" value="P:lipopolysaccharide biosynthetic process"/>
    <property type="evidence" value="ECO:0007669"/>
    <property type="project" value="TreeGrafter"/>
</dbReference>
<evidence type="ECO:0000313" key="3">
    <source>
        <dbReference type="EMBL" id="MBP4137805.1"/>
    </source>
</evidence>
<dbReference type="GO" id="GO:0016757">
    <property type="term" value="F:glycosyltransferase activity"/>
    <property type="evidence" value="ECO:0007669"/>
    <property type="project" value="InterPro"/>
</dbReference>
<dbReference type="PANTHER" id="PTHR46401">
    <property type="entry name" value="GLYCOSYLTRANSFERASE WBBK-RELATED"/>
    <property type="match status" value="1"/>
</dbReference>
<evidence type="ECO:0000259" key="2">
    <source>
        <dbReference type="Pfam" id="PF00534"/>
    </source>
</evidence>
<dbReference type="PANTHER" id="PTHR46401:SF2">
    <property type="entry name" value="GLYCOSYLTRANSFERASE WBBK-RELATED"/>
    <property type="match status" value="1"/>
</dbReference>
<sequence>MINNKKIKIGIDASRNRSGGAKAHVIGIISEGNPQDYGIDEVHIWAFKSLLDSLPDQPWLIKHNPEDLESSLFTQIFWQCFKLEKEAKKNEIDILFATDASTFSSFSPMVVMSQDLIQYEPGIMKIYGWGISRLSNFMKLVFQNKAMRQAKGVIFLTKYSMNTVQVVTGNINSAVVIPHGVGKSFKDEMHCPKENLTNQKTIKCIYVSNTEMYKHQWNVVKAIATLRRKNMPVELVLAGGGTGESRKLLDEEIQKSDPNNEFVKILEFVTPSEMPKLLSNSDISIFASSCENLPVTLLESMAVGLPIASSDRGPMPEVLKEGGVYFNPMDPDSIASAVEKLIKNDATRLMNAKRAKELALEYSWNSCSNKTWDYLVKHI</sequence>
<dbReference type="AlphaFoldDB" id="A0A940X7N2"/>
<name>A0A940X7N2_9FLAO</name>
<comment type="caution">
    <text evidence="3">The sequence shown here is derived from an EMBL/GenBank/DDBJ whole genome shotgun (WGS) entry which is preliminary data.</text>
</comment>
<dbReference type="Proteomes" id="UP000675047">
    <property type="component" value="Unassembled WGS sequence"/>
</dbReference>
<keyword evidence="1" id="KW-0808">Transferase</keyword>
<dbReference type="EMBL" id="JAGFBV010000008">
    <property type="protein sequence ID" value="MBP4137805.1"/>
    <property type="molecule type" value="Genomic_DNA"/>
</dbReference>
<accession>A0A940X7N2</accession>
<dbReference type="CDD" id="cd03809">
    <property type="entry name" value="GT4_MtfB-like"/>
    <property type="match status" value="1"/>
</dbReference>
<evidence type="ECO:0000313" key="4">
    <source>
        <dbReference type="Proteomes" id="UP000675047"/>
    </source>
</evidence>
<feature type="domain" description="Glycosyl transferase family 1" evidence="2">
    <location>
        <begin position="193"/>
        <end position="357"/>
    </location>
</feature>
<proteinExistence type="predicted"/>
<dbReference type="Gene3D" id="3.40.50.2000">
    <property type="entry name" value="Glycogen Phosphorylase B"/>
    <property type="match status" value="2"/>
</dbReference>
<evidence type="ECO:0000256" key="1">
    <source>
        <dbReference type="ARBA" id="ARBA00022679"/>
    </source>
</evidence>
<protein>
    <submittedName>
        <fullName evidence="3">Glycosyltransferase family 4 protein</fullName>
    </submittedName>
</protein>
<keyword evidence="4" id="KW-1185">Reference proteome</keyword>
<dbReference type="SUPFAM" id="SSF53756">
    <property type="entry name" value="UDP-Glycosyltransferase/glycogen phosphorylase"/>
    <property type="match status" value="1"/>
</dbReference>
<gene>
    <name evidence="3" type="ORF">J3495_06855</name>
</gene>
<dbReference type="InterPro" id="IPR001296">
    <property type="entry name" value="Glyco_trans_1"/>
</dbReference>
<dbReference type="Pfam" id="PF00534">
    <property type="entry name" value="Glycos_transf_1"/>
    <property type="match status" value="1"/>
</dbReference>
<dbReference type="RefSeq" id="WP_210665811.1">
    <property type="nucleotide sequence ID" value="NZ_JAGFBV010000008.1"/>
</dbReference>
<reference evidence="3 4" key="1">
    <citation type="submission" date="2021-03" db="EMBL/GenBank/DDBJ databases">
        <title>Flavobacterium Flabelliformis Sp. Nov. And Flavobacterium Geliluteum Sp. Nov., Two Novel Multidrug Resistant Psychrophilic Species Isolated From Antarctica.</title>
        <authorList>
            <person name="Kralova S."/>
            <person name="Busse H.J."/>
            <person name="Bezdicek M."/>
            <person name="Nykrynova M."/>
            <person name="Kroupova E."/>
            <person name="Krsek D."/>
            <person name="Sedlacek I."/>
        </authorList>
    </citation>
    <scope>NUCLEOTIDE SEQUENCE [LARGE SCALE GENOMIC DNA]</scope>
    <source>
        <strain evidence="3 4">P7388</strain>
    </source>
</reference>
<organism evidence="3 4">
    <name type="scientific">Flavobacterium geliluteum</name>
    <dbReference type="NCBI Taxonomy" id="2816120"/>
    <lineage>
        <taxon>Bacteria</taxon>
        <taxon>Pseudomonadati</taxon>
        <taxon>Bacteroidota</taxon>
        <taxon>Flavobacteriia</taxon>
        <taxon>Flavobacteriales</taxon>
        <taxon>Flavobacteriaceae</taxon>
        <taxon>Flavobacterium</taxon>
    </lineage>
</organism>